<evidence type="ECO:0000313" key="12">
    <source>
        <dbReference type="EMBL" id="KGE12363.1"/>
    </source>
</evidence>
<dbReference type="Proteomes" id="UP000031802">
    <property type="component" value="Unassembled WGS sequence"/>
</dbReference>
<keyword evidence="9" id="KW-0732">Signal</keyword>
<dbReference type="OrthoDB" id="9809206at2"/>
<evidence type="ECO:0000259" key="11">
    <source>
        <dbReference type="Pfam" id="PF21082"/>
    </source>
</evidence>
<feature type="domain" description="Mechanosensitive ion channel MscS C-terminal" evidence="11">
    <location>
        <begin position="499"/>
        <end position="581"/>
    </location>
</feature>
<evidence type="ECO:0000256" key="1">
    <source>
        <dbReference type="ARBA" id="ARBA00004651"/>
    </source>
</evidence>
<keyword evidence="5 8" id="KW-1133">Transmembrane helix</keyword>
<comment type="caution">
    <text evidence="12">The sequence shown here is derived from an EMBL/GenBank/DDBJ whole genome shotgun (WGS) entry which is preliminary data.</text>
</comment>
<keyword evidence="6 8" id="KW-0472">Membrane</keyword>
<evidence type="ECO:0000256" key="7">
    <source>
        <dbReference type="SAM" id="MobiDB-lite"/>
    </source>
</evidence>
<dbReference type="Pfam" id="PF00924">
    <property type="entry name" value="MS_channel_2nd"/>
    <property type="match status" value="1"/>
</dbReference>
<dbReference type="GO" id="GO:0005886">
    <property type="term" value="C:plasma membrane"/>
    <property type="evidence" value="ECO:0007669"/>
    <property type="project" value="UniProtKB-SubCell"/>
</dbReference>
<feature type="transmembrane region" description="Helical" evidence="8">
    <location>
        <begin position="380"/>
        <end position="398"/>
    </location>
</feature>
<dbReference type="InterPro" id="IPR045275">
    <property type="entry name" value="MscS_archaea/bacteria_type"/>
</dbReference>
<organism evidence="12 13">
    <name type="scientific">Sphingobacterium deserti</name>
    <dbReference type="NCBI Taxonomy" id="1229276"/>
    <lineage>
        <taxon>Bacteria</taxon>
        <taxon>Pseudomonadati</taxon>
        <taxon>Bacteroidota</taxon>
        <taxon>Sphingobacteriia</taxon>
        <taxon>Sphingobacteriales</taxon>
        <taxon>Sphingobacteriaceae</taxon>
        <taxon>Sphingobacterium</taxon>
    </lineage>
</organism>
<reference evidence="12 13" key="2">
    <citation type="journal article" date="2015" name="PLoS ONE">
        <title>Whole-Genome Optical Mapping and Finished Genome Sequence of Sphingobacterium deserti sp. nov., a New Species Isolated from the Western Desert of China.</title>
        <authorList>
            <person name="Teng C."/>
            <person name="Zhou Z."/>
            <person name="Molnar I."/>
            <person name="Li X."/>
            <person name="Tang R."/>
            <person name="Chen M."/>
            <person name="Wang L."/>
            <person name="Su S."/>
            <person name="Zhang W."/>
            <person name="Lin M."/>
        </authorList>
    </citation>
    <scope>NUCLEOTIDE SEQUENCE [LARGE SCALE GENOMIC DNA]</scope>
    <source>
        <strain evidence="13">ACCC05744</strain>
    </source>
</reference>
<feature type="transmembrane region" description="Helical" evidence="8">
    <location>
        <begin position="410"/>
        <end position="436"/>
    </location>
</feature>
<evidence type="ECO:0000256" key="8">
    <source>
        <dbReference type="SAM" id="Phobius"/>
    </source>
</evidence>
<dbReference type="SUPFAM" id="SSF82689">
    <property type="entry name" value="Mechanosensitive channel protein MscS (YggB), C-terminal domain"/>
    <property type="match status" value="1"/>
</dbReference>
<evidence type="ECO:0000256" key="2">
    <source>
        <dbReference type="ARBA" id="ARBA00008017"/>
    </source>
</evidence>
<comment type="subcellular location">
    <subcellularLocation>
        <location evidence="1">Cell membrane</location>
        <topology evidence="1">Multi-pass membrane protein</topology>
    </subcellularLocation>
</comment>
<dbReference type="GO" id="GO:0008381">
    <property type="term" value="F:mechanosensitive monoatomic ion channel activity"/>
    <property type="evidence" value="ECO:0007669"/>
    <property type="project" value="InterPro"/>
</dbReference>
<evidence type="ECO:0000259" key="10">
    <source>
        <dbReference type="Pfam" id="PF00924"/>
    </source>
</evidence>
<feature type="transmembrane region" description="Helical" evidence="8">
    <location>
        <begin position="216"/>
        <end position="237"/>
    </location>
</feature>
<gene>
    <name evidence="12" type="ORF">DI53_3852</name>
</gene>
<dbReference type="SUPFAM" id="SSF50182">
    <property type="entry name" value="Sm-like ribonucleoproteins"/>
    <property type="match status" value="1"/>
</dbReference>
<dbReference type="InterPro" id="IPR049278">
    <property type="entry name" value="MS_channel_C"/>
</dbReference>
<dbReference type="InterPro" id="IPR011066">
    <property type="entry name" value="MscS_channel_C_sf"/>
</dbReference>
<reference evidence="13" key="1">
    <citation type="submission" date="2014-04" db="EMBL/GenBank/DDBJ databases">
        <title>Whole-Genome optical mapping and complete genome sequence of Sphingobacterium deserti sp. nov., a new spaces isolated from desert in the west of China.</title>
        <authorList>
            <person name="Teng C."/>
            <person name="Zhou Z."/>
            <person name="Li X."/>
            <person name="Chen M."/>
            <person name="Lin M."/>
            <person name="Wang L."/>
            <person name="Su S."/>
            <person name="Zhang C."/>
            <person name="Zhang W."/>
        </authorList>
    </citation>
    <scope>NUCLEOTIDE SEQUENCE [LARGE SCALE GENOMIC DNA]</scope>
    <source>
        <strain evidence="13">ACCC05744</strain>
    </source>
</reference>
<dbReference type="Gene3D" id="3.30.70.100">
    <property type="match status" value="1"/>
</dbReference>
<evidence type="ECO:0000313" key="13">
    <source>
        <dbReference type="Proteomes" id="UP000031802"/>
    </source>
</evidence>
<protein>
    <submittedName>
        <fullName evidence="12">Small-conductance mechanosensitive ionchannel MscS1</fullName>
    </submittedName>
</protein>
<feature type="transmembrane region" description="Helical" evidence="8">
    <location>
        <begin position="324"/>
        <end position="349"/>
    </location>
</feature>
<dbReference type="PATRIC" id="fig|1229276.3.peg.3988"/>
<evidence type="ECO:0000256" key="5">
    <source>
        <dbReference type="ARBA" id="ARBA00022989"/>
    </source>
</evidence>
<evidence type="ECO:0000256" key="6">
    <source>
        <dbReference type="ARBA" id="ARBA00023136"/>
    </source>
</evidence>
<dbReference type="PANTHER" id="PTHR30221">
    <property type="entry name" value="SMALL-CONDUCTANCE MECHANOSENSITIVE CHANNEL"/>
    <property type="match status" value="1"/>
</dbReference>
<dbReference type="InterPro" id="IPR006685">
    <property type="entry name" value="MscS_channel_2nd"/>
</dbReference>
<dbReference type="Gene3D" id="2.30.30.60">
    <property type="match status" value="1"/>
</dbReference>
<evidence type="ECO:0000256" key="3">
    <source>
        <dbReference type="ARBA" id="ARBA00022475"/>
    </source>
</evidence>
<name>A0A0B8T138_9SPHI</name>
<evidence type="ECO:0000256" key="4">
    <source>
        <dbReference type="ARBA" id="ARBA00022692"/>
    </source>
</evidence>
<dbReference type="AlphaFoldDB" id="A0A0B8T138"/>
<keyword evidence="13" id="KW-1185">Reference proteome</keyword>
<dbReference type="eggNOG" id="COG3264">
    <property type="taxonomic scope" value="Bacteria"/>
</dbReference>
<comment type="similarity">
    <text evidence="2">Belongs to the MscS (TC 1.A.23) family.</text>
</comment>
<dbReference type="PANTHER" id="PTHR30221:SF18">
    <property type="entry name" value="SLL0590 PROTEIN"/>
    <property type="match status" value="1"/>
</dbReference>
<evidence type="ECO:0000256" key="9">
    <source>
        <dbReference type="SAM" id="SignalP"/>
    </source>
</evidence>
<proteinExistence type="inferred from homology"/>
<feature type="transmembrane region" description="Helical" evidence="8">
    <location>
        <begin position="275"/>
        <end position="304"/>
    </location>
</feature>
<accession>A0A0B8T138</accession>
<dbReference type="RefSeq" id="WP_037503565.1">
    <property type="nucleotide sequence ID" value="NZ_JJMU01000072.1"/>
</dbReference>
<dbReference type="InterPro" id="IPR010920">
    <property type="entry name" value="LSM_dom_sf"/>
</dbReference>
<feature type="region of interest" description="Disordered" evidence="7">
    <location>
        <begin position="592"/>
        <end position="621"/>
    </location>
</feature>
<feature type="chain" id="PRO_5002138529" evidence="9">
    <location>
        <begin position="22"/>
        <end position="621"/>
    </location>
</feature>
<feature type="signal peptide" evidence="9">
    <location>
        <begin position="1"/>
        <end position="21"/>
    </location>
</feature>
<dbReference type="Pfam" id="PF21082">
    <property type="entry name" value="MS_channel_3rd"/>
    <property type="match status" value="1"/>
</dbReference>
<dbReference type="EMBL" id="JJMU01000072">
    <property type="protein sequence ID" value="KGE12363.1"/>
    <property type="molecule type" value="Genomic_DNA"/>
</dbReference>
<sequence>MLRFIFILFSLISTLTGSVHAQNVQDTIPTAASEQIDKKQIELEVMRKQQQEDSLHRLRLEDQLLRVQRNDFEEKKKLVEEINLLKSRDSLIVNRRKLKVDSLRKLNNGIGVSPFGDTLFRVYNAVGSYTAAERAAAITQRMKTLAANIKFDTDSLTIQKNEENWLLLWQDQIILSINQQDALWANMDAETLVRSRENSIKTAVDQYREETSVKRMLEAVALATLILFILVLIIYSIGKFTLYLRRKTLLGKGRLFHGIKIRGYVLVSASKQIKFIWTLLAILRWILIISAIYLALPLLLNLFPQTEGYAPVLLGYFLSPLRNVALAVFSYLPNLITIFVICFVFHYLLKLLKFFAQELQNEALTIPGFYKEWALPTYHILRVLLLAFLLVVIFPYLPGSESPIFKGISVFIGVLFTFSSAGALGNIVAGLLLTYMRSFSLGDRIRIGDVSGDIIEKSLLVTRIRTIKNEVVSIPNAQILSNHTINYSADAQELGLIVHVVITLSYEVPWQQVHELAKKAAAKNSRLEKTPEPFVLQTGLDDFYVSYQLNGYTKLPNQQALIYSDLYKDILDVFHEAGIEILSPHYHAVRDGSSRDMPQEFKSEHPVTEPIRVKVQKEQEQ</sequence>
<keyword evidence="4 8" id="KW-0812">Transmembrane</keyword>
<keyword evidence="3" id="KW-1003">Cell membrane</keyword>
<feature type="domain" description="Mechanosensitive ion channel MscS" evidence="10">
    <location>
        <begin position="424"/>
        <end position="488"/>
    </location>
</feature>
<dbReference type="InterPro" id="IPR023408">
    <property type="entry name" value="MscS_beta-dom_sf"/>
</dbReference>